<sequence>MENMDRKCWSHSFKAGYLPIPLLGINLSLHLLKLYILLKYHRNSGVPDIVIYDNLLNLNLFQRSIT</sequence>
<evidence type="ECO:0000256" key="1">
    <source>
        <dbReference type="SAM" id="Phobius"/>
    </source>
</evidence>
<protein>
    <submittedName>
        <fullName evidence="2">Uncharacterized protein</fullName>
    </submittedName>
</protein>
<name>A0A3M7QEU7_BRAPC</name>
<evidence type="ECO:0000313" key="2">
    <source>
        <dbReference type="EMBL" id="RNA09793.1"/>
    </source>
</evidence>
<feature type="transmembrane region" description="Helical" evidence="1">
    <location>
        <begin position="20"/>
        <end position="38"/>
    </location>
</feature>
<gene>
    <name evidence="2" type="ORF">BpHYR1_011478</name>
</gene>
<comment type="caution">
    <text evidence="2">The sequence shown here is derived from an EMBL/GenBank/DDBJ whole genome shotgun (WGS) entry which is preliminary data.</text>
</comment>
<accession>A0A3M7QEU7</accession>
<reference evidence="2 3" key="1">
    <citation type="journal article" date="2018" name="Sci. Rep.">
        <title>Genomic signatures of local adaptation to the degree of environmental predictability in rotifers.</title>
        <authorList>
            <person name="Franch-Gras L."/>
            <person name="Hahn C."/>
            <person name="Garcia-Roger E.M."/>
            <person name="Carmona M.J."/>
            <person name="Serra M."/>
            <person name="Gomez A."/>
        </authorList>
    </citation>
    <scope>NUCLEOTIDE SEQUENCE [LARGE SCALE GENOMIC DNA]</scope>
    <source>
        <strain evidence="2">HYR1</strain>
    </source>
</reference>
<proteinExistence type="predicted"/>
<evidence type="ECO:0000313" key="3">
    <source>
        <dbReference type="Proteomes" id="UP000276133"/>
    </source>
</evidence>
<keyword evidence="3" id="KW-1185">Reference proteome</keyword>
<dbReference type="EMBL" id="REGN01006372">
    <property type="protein sequence ID" value="RNA09793.1"/>
    <property type="molecule type" value="Genomic_DNA"/>
</dbReference>
<keyword evidence="1" id="KW-0472">Membrane</keyword>
<dbReference type="Proteomes" id="UP000276133">
    <property type="component" value="Unassembled WGS sequence"/>
</dbReference>
<keyword evidence="1" id="KW-0812">Transmembrane</keyword>
<dbReference type="AlphaFoldDB" id="A0A3M7QEU7"/>
<organism evidence="2 3">
    <name type="scientific">Brachionus plicatilis</name>
    <name type="common">Marine rotifer</name>
    <name type="synonym">Brachionus muelleri</name>
    <dbReference type="NCBI Taxonomy" id="10195"/>
    <lineage>
        <taxon>Eukaryota</taxon>
        <taxon>Metazoa</taxon>
        <taxon>Spiralia</taxon>
        <taxon>Gnathifera</taxon>
        <taxon>Rotifera</taxon>
        <taxon>Eurotatoria</taxon>
        <taxon>Monogononta</taxon>
        <taxon>Pseudotrocha</taxon>
        <taxon>Ploima</taxon>
        <taxon>Brachionidae</taxon>
        <taxon>Brachionus</taxon>
    </lineage>
</organism>
<keyword evidence="1" id="KW-1133">Transmembrane helix</keyword>